<dbReference type="Proteomes" id="UP001300012">
    <property type="component" value="Unassembled WGS sequence"/>
</dbReference>
<dbReference type="PROSITE" id="PS51257">
    <property type="entry name" value="PROKAR_LIPOPROTEIN"/>
    <property type="match status" value="1"/>
</dbReference>
<evidence type="ECO:0000313" key="3">
    <source>
        <dbReference type="Proteomes" id="UP001300012"/>
    </source>
</evidence>
<reference evidence="2 3" key="1">
    <citation type="submission" date="2022-08" db="EMBL/GenBank/DDBJ databases">
        <title>Paenibacillus endoradicis sp. nov., Paenibacillus radicibacter sp. nov and Paenibacillus pararadicis sp. nov., three cold-adapted plant growth-promoting bacteria isolated from root of Larix gmelinii in Great Khingan.</title>
        <authorList>
            <person name="Xue H."/>
        </authorList>
    </citation>
    <scope>NUCLEOTIDE SEQUENCE [LARGE SCALE GENOMIC DNA]</scope>
    <source>
        <strain evidence="2 3">N5-1-1-5</strain>
    </source>
</reference>
<dbReference type="RefSeq" id="WP_258212062.1">
    <property type="nucleotide sequence ID" value="NZ_JANQBD010000002.1"/>
</dbReference>
<keyword evidence="1" id="KW-0732">Signal</keyword>
<feature type="signal peptide" evidence="1">
    <location>
        <begin position="1"/>
        <end position="28"/>
    </location>
</feature>
<feature type="chain" id="PRO_5046468916" evidence="1">
    <location>
        <begin position="29"/>
        <end position="443"/>
    </location>
</feature>
<sequence>MKSASNRLRRNAGILLSVWLLAMTVLSACSGTNTVDSKETKNTSPNKAVEITFAWWGTTVHNERYQKIIDLFQQKNPNIKINAQYADVNAFWEKLAVQAAGRNLPELMQMDLTRINEWVSRDLLQPLDPFIQQDVINLKNVNPMLVSGGKVNNQTFALPVGTNSPAMIYDPAMFEKAGVKPLEPGYTWEQLASTSRQLKEKLGKDYYVMPLDGMLGFYHYLRERGLWFYNKENNGLGFDDQVLIDFLNYWAPLRKDGVSPPANITVSIKKNEDKLIVKNKSPIDFMYDAQTQAIQELSGRKLELTVLPTTPGGQKALYFKPSVMLAVTKETSPEKAKAAAQFIDFFTRSEEANLILLGIRGTPIHKELMDIIYPKLDESVKKIIDYSKTVEPYAAPLYTAEPAGYSEVTSLWDKLNEQLIFEKTTPEGFAKQLREGVKKIFAK</sequence>
<protein>
    <submittedName>
        <fullName evidence="2">ABC transporter substrate-binding protein</fullName>
    </submittedName>
</protein>
<dbReference type="PANTHER" id="PTHR43649">
    <property type="entry name" value="ARABINOSE-BINDING PROTEIN-RELATED"/>
    <property type="match status" value="1"/>
</dbReference>
<dbReference type="InterPro" id="IPR006059">
    <property type="entry name" value="SBP"/>
</dbReference>
<accession>A0ABT1YB82</accession>
<organism evidence="2 3">
    <name type="scientific">Paenibacillus radicis</name>
    <name type="common">ex Xue et al. 2023</name>
    <dbReference type="NCBI Taxonomy" id="2972489"/>
    <lineage>
        <taxon>Bacteria</taxon>
        <taxon>Bacillati</taxon>
        <taxon>Bacillota</taxon>
        <taxon>Bacilli</taxon>
        <taxon>Bacillales</taxon>
        <taxon>Paenibacillaceae</taxon>
        <taxon>Paenibacillus</taxon>
    </lineage>
</organism>
<dbReference type="PANTHER" id="PTHR43649:SF11">
    <property type="entry name" value="ABC TRANSPORTER SUBSTRATE-BINDING PROTEIN YESO-RELATED"/>
    <property type="match status" value="1"/>
</dbReference>
<evidence type="ECO:0000256" key="1">
    <source>
        <dbReference type="SAM" id="SignalP"/>
    </source>
</evidence>
<dbReference type="Gene3D" id="3.40.190.10">
    <property type="entry name" value="Periplasmic binding protein-like II"/>
    <property type="match status" value="2"/>
</dbReference>
<dbReference type="SUPFAM" id="SSF53850">
    <property type="entry name" value="Periplasmic binding protein-like II"/>
    <property type="match status" value="1"/>
</dbReference>
<name>A0ABT1YB82_9BACL</name>
<keyword evidence="3" id="KW-1185">Reference proteome</keyword>
<dbReference type="Pfam" id="PF01547">
    <property type="entry name" value="SBP_bac_1"/>
    <property type="match status" value="1"/>
</dbReference>
<dbReference type="InterPro" id="IPR050490">
    <property type="entry name" value="Bact_solute-bd_prot1"/>
</dbReference>
<comment type="caution">
    <text evidence="2">The sequence shown here is derived from an EMBL/GenBank/DDBJ whole genome shotgun (WGS) entry which is preliminary data.</text>
</comment>
<evidence type="ECO:0000313" key="2">
    <source>
        <dbReference type="EMBL" id="MCR8630451.1"/>
    </source>
</evidence>
<dbReference type="EMBL" id="JANQBD010000002">
    <property type="protein sequence ID" value="MCR8630451.1"/>
    <property type="molecule type" value="Genomic_DNA"/>
</dbReference>
<gene>
    <name evidence="2" type="ORF">NV381_04445</name>
</gene>
<proteinExistence type="predicted"/>